<evidence type="ECO:0000259" key="20">
    <source>
        <dbReference type="PROSITE" id="PS50093"/>
    </source>
</evidence>
<evidence type="ECO:0000256" key="8">
    <source>
        <dbReference type="ARBA" id="ARBA00022723"/>
    </source>
</evidence>
<accession>A0AAJ5UTB6</accession>
<keyword evidence="11" id="KW-0862">Zinc</keyword>
<comment type="cofactor">
    <cofactor evidence="3">
        <name>Zn(2+)</name>
        <dbReference type="ChEBI" id="CHEBI:29105"/>
    </cofactor>
</comment>
<dbReference type="Gene3D" id="3.40.30.160">
    <property type="entry name" value="Collagenase ColT, N-terminal domain"/>
    <property type="match status" value="1"/>
</dbReference>
<dbReference type="InterPro" id="IPR022409">
    <property type="entry name" value="PKD/Chitinase_dom"/>
</dbReference>
<keyword evidence="10 21" id="KW-0378">Hydrolase</keyword>
<dbReference type="Pfam" id="PF01752">
    <property type="entry name" value="Peptidase_M9"/>
    <property type="match status" value="1"/>
</dbReference>
<dbReference type="PROSITE" id="PS50093">
    <property type="entry name" value="PKD"/>
    <property type="match status" value="1"/>
</dbReference>
<dbReference type="FunFam" id="3.30.980.50:FF:000001">
    <property type="entry name" value="Microbial collagenase"/>
    <property type="match status" value="1"/>
</dbReference>
<evidence type="ECO:0000256" key="4">
    <source>
        <dbReference type="ARBA" id="ARBA00004613"/>
    </source>
</evidence>
<dbReference type="EMBL" id="CP113527">
    <property type="protein sequence ID" value="WDV05232.1"/>
    <property type="molecule type" value="Genomic_DNA"/>
</dbReference>
<evidence type="ECO:0000256" key="14">
    <source>
        <dbReference type="ARBA" id="ARBA00023049"/>
    </source>
</evidence>
<dbReference type="RefSeq" id="WP_274793464.1">
    <property type="nucleotide sequence ID" value="NZ_CP113527.1"/>
</dbReference>
<evidence type="ECO:0000256" key="2">
    <source>
        <dbReference type="ARBA" id="ARBA00001913"/>
    </source>
</evidence>
<dbReference type="FunFam" id="3.40.30.160:FF:000001">
    <property type="entry name" value="Microbial collagenase"/>
    <property type="match status" value="1"/>
</dbReference>
<dbReference type="PRINTS" id="PR00931">
    <property type="entry name" value="MICOLLPTASE"/>
</dbReference>
<dbReference type="Pfam" id="PF04151">
    <property type="entry name" value="PPC"/>
    <property type="match status" value="2"/>
</dbReference>
<dbReference type="SUPFAM" id="SSF49299">
    <property type="entry name" value="PKD domain"/>
    <property type="match status" value="1"/>
</dbReference>
<evidence type="ECO:0000256" key="9">
    <source>
        <dbReference type="ARBA" id="ARBA00022729"/>
    </source>
</evidence>
<dbReference type="EC" id="3.4.24.3" evidence="5"/>
<feature type="signal peptide" evidence="19">
    <location>
        <begin position="1"/>
        <end position="26"/>
    </location>
</feature>
<dbReference type="Gene3D" id="1.10.390.20">
    <property type="match status" value="1"/>
</dbReference>
<evidence type="ECO:0000313" key="21">
    <source>
        <dbReference type="EMBL" id="WDV05232.1"/>
    </source>
</evidence>
<name>A0AAJ5UTB6_9BACI</name>
<evidence type="ECO:0000256" key="11">
    <source>
        <dbReference type="ARBA" id="ARBA00022833"/>
    </source>
</evidence>
<evidence type="ECO:0000256" key="3">
    <source>
        <dbReference type="ARBA" id="ARBA00001947"/>
    </source>
</evidence>
<proteinExistence type="inferred from homology"/>
<comment type="subcellular location">
    <subcellularLocation>
        <location evidence="4">Secreted</location>
    </subcellularLocation>
</comment>
<dbReference type="SMART" id="SM00089">
    <property type="entry name" value="PKD"/>
    <property type="match status" value="1"/>
</dbReference>
<feature type="active site" evidence="18">
    <location>
        <position position="502"/>
    </location>
</feature>
<evidence type="ECO:0000256" key="17">
    <source>
        <dbReference type="ARBA" id="ARBA00034362"/>
    </source>
</evidence>
<keyword evidence="15" id="KW-0865">Zymogen</keyword>
<evidence type="ECO:0000256" key="1">
    <source>
        <dbReference type="ARBA" id="ARBA00000424"/>
    </source>
</evidence>
<sequence length="1077" mass="123588">MNKSFKMNQVLIGISTLALSLGGLQAEVSAAEKTPYHVLQMKPAGIETPKDDIAHTTQTDATLSFEKRLEIESLSQQQGQTLERANSQYLQEKYSMAELNRMSDSELMNTLGTIQWYQITDLFEYSEETKVFYQNEERMQVIINELGKRGGSFTKEDSKGIETFVELLRSAFYVGFYNNELSYLNDRSFHDKCLPALKEIANNPNFKLGTAEQDKVISAYGKLIGNASSDADTIQYAANILKQYNDNLSTYEGEYSKGQAIYDLMHGIDFDLQSYLHDARKEANTTMWYGQIDSFINEVNKIALLHNVTKSNSWLITNGIYYAGRLGVFHSNPNKGLEIVTEAMHMYPYLSDAYFVAVEQIATNYHGKDYSGNPVDLQKVREEGKKQYLPKTYTFDDGSIVFKTGDQVTDDKVQRLYWAAKEVKAQYHRVIGNDKALEPGNADEIITVVIYNSPDEYLLNRQLYGYETNNGGIYIEENGTFFTYERTAQQSIYSLEELFRHEFTHYLQARYEVPGLFGIGDMYQNERLTWFQEGNAEFFAGSTRTNDIVPRKSIISGLSDDPSQRYTAEQTMFAKYGSWDFYNYSYALQSYMYHHQFDTLDKIQDLIRANDVKNYDAYRETLSKDPLLNLEYQAYMQNLIDNQEKYEVPQVSEDYLVQHQPKALKEVEQEIVDIANIKDVKMTKHQSHFFNTFTLEGTFVGGNTKGESHDWKTMSKQVNQVLDQLSEKEWSGFKTMTAYFVNYRVNAANQFEYDIVFHGVATDEGDNQGPFVKINGPYTGIKNEKIEFKSDGSKDNDGEIVSYLWDFGDGDTSDEANPTHLYEKEGTYNVTLTVKNDKEIESKAYTIVTVRKGTETENNHPEEATIIPFNKPLKGSLIDHDTDVYQFDVTSSEEIDIAVLNENQIGMTWVLYHESDMQNYVSFGQEDGNSINGKLKAEPGKYFLYIYKFANENGTYTVNVQNEAQTETEIEPNNRPEEATIIPFNKPLKGSLMDDDNTDVYQFDVTSPKEIDISVLNENQIGMTWVLHHESDMQNFASFGQEDENNIKGKFNAVPGKYYLYIYKYNNENGTYTVHIQ</sequence>
<comment type="similarity">
    <text evidence="16">Belongs to the peptidase M9B family. Collagenase subfamily.</text>
</comment>
<dbReference type="GO" id="GO:0005509">
    <property type="term" value="F:calcium ion binding"/>
    <property type="evidence" value="ECO:0007669"/>
    <property type="project" value="UniProtKB-ARBA"/>
</dbReference>
<evidence type="ECO:0000256" key="10">
    <source>
        <dbReference type="ARBA" id="ARBA00022801"/>
    </source>
</evidence>
<dbReference type="SUPFAM" id="SSF89260">
    <property type="entry name" value="Collagen-binding domain"/>
    <property type="match status" value="2"/>
</dbReference>
<evidence type="ECO:0000256" key="19">
    <source>
        <dbReference type="SAM" id="SignalP"/>
    </source>
</evidence>
<dbReference type="Pfam" id="PF18496">
    <property type="entry name" value="ColG_sub"/>
    <property type="match status" value="1"/>
</dbReference>
<dbReference type="PANTHER" id="PTHR13062:SF9">
    <property type="entry name" value="MICROBIAL COLLAGENASE"/>
    <property type="match status" value="1"/>
</dbReference>
<reference evidence="21" key="1">
    <citation type="submission" date="2022-11" db="EMBL/GenBank/DDBJ databases">
        <title>Lysinibacillus irui.</title>
        <authorList>
            <person name="Akintayo S.O."/>
        </authorList>
    </citation>
    <scope>NUCLEOTIDE SEQUENCE</scope>
    <source>
        <strain evidence="21">IRB4-01</strain>
    </source>
</reference>
<evidence type="ECO:0000256" key="18">
    <source>
        <dbReference type="PIRSR" id="PIRSR602169-1"/>
    </source>
</evidence>
<dbReference type="Pfam" id="PF18911">
    <property type="entry name" value="PKD_4"/>
    <property type="match status" value="1"/>
</dbReference>
<dbReference type="InterPro" id="IPR000601">
    <property type="entry name" value="PKD_dom"/>
</dbReference>
<dbReference type="GO" id="GO:0008270">
    <property type="term" value="F:zinc ion binding"/>
    <property type="evidence" value="ECO:0007669"/>
    <property type="project" value="InterPro"/>
</dbReference>
<dbReference type="CDD" id="cd00146">
    <property type="entry name" value="PKD"/>
    <property type="match status" value="1"/>
</dbReference>
<dbReference type="GO" id="GO:0005576">
    <property type="term" value="C:extracellular region"/>
    <property type="evidence" value="ECO:0007669"/>
    <property type="project" value="UniProtKB-SubCell"/>
</dbReference>
<dbReference type="InterPro" id="IPR013783">
    <property type="entry name" value="Ig-like_fold"/>
</dbReference>
<evidence type="ECO:0000256" key="6">
    <source>
        <dbReference type="ARBA" id="ARBA00022525"/>
    </source>
</evidence>
<dbReference type="GO" id="GO:0006508">
    <property type="term" value="P:proteolysis"/>
    <property type="evidence" value="ECO:0007669"/>
    <property type="project" value="UniProtKB-KW"/>
</dbReference>
<feature type="chain" id="PRO_5042579907" description="microbial collagenase" evidence="19">
    <location>
        <begin position="27"/>
        <end position="1077"/>
    </location>
</feature>
<dbReference type="InterPro" id="IPR041379">
    <property type="entry name" value="ColG_subdomain"/>
</dbReference>
<keyword evidence="9 19" id="KW-0732">Signal</keyword>
<evidence type="ECO:0000256" key="15">
    <source>
        <dbReference type="ARBA" id="ARBA00023145"/>
    </source>
</evidence>
<dbReference type="Pfam" id="PF08453">
    <property type="entry name" value="Peptidase_M9_N"/>
    <property type="match status" value="1"/>
</dbReference>
<dbReference type="KEGG" id="liu:OU989_13015"/>
<keyword evidence="7" id="KW-0645">Protease</keyword>
<feature type="domain" description="PKD" evidence="20">
    <location>
        <begin position="769"/>
        <end position="836"/>
    </location>
</feature>
<dbReference type="Gene3D" id="2.60.40.10">
    <property type="entry name" value="Immunoglobulins"/>
    <property type="match status" value="1"/>
</dbReference>
<keyword evidence="12" id="KW-0106">Calcium</keyword>
<dbReference type="FunFam" id="1.10.390.20:FF:000001">
    <property type="entry name" value="Microbial collagenase"/>
    <property type="match status" value="1"/>
</dbReference>
<dbReference type="Gene3D" id="2.60.120.380">
    <property type="match status" value="2"/>
</dbReference>
<keyword evidence="13" id="KW-0843">Virulence</keyword>
<evidence type="ECO:0000256" key="12">
    <source>
        <dbReference type="ARBA" id="ARBA00022837"/>
    </source>
</evidence>
<organism evidence="21 22">
    <name type="scientific">Lysinibacillus irui</name>
    <dbReference type="NCBI Taxonomy" id="2998077"/>
    <lineage>
        <taxon>Bacteria</taxon>
        <taxon>Bacillati</taxon>
        <taxon>Bacillota</taxon>
        <taxon>Bacilli</taxon>
        <taxon>Bacillales</taxon>
        <taxon>Bacillaceae</taxon>
        <taxon>Lysinibacillus</taxon>
    </lineage>
</organism>
<dbReference type="Proteomes" id="UP001219585">
    <property type="component" value="Chromosome"/>
</dbReference>
<evidence type="ECO:0000256" key="16">
    <source>
        <dbReference type="ARBA" id="ARBA00034318"/>
    </source>
</evidence>
<evidence type="ECO:0000256" key="5">
    <source>
        <dbReference type="ARBA" id="ARBA00012653"/>
    </source>
</evidence>
<keyword evidence="6" id="KW-0964">Secreted</keyword>
<dbReference type="InterPro" id="IPR002169">
    <property type="entry name" value="Peptidase_M9A/M9B"/>
</dbReference>
<comment type="cofactor">
    <cofactor evidence="2">
        <name>Ca(2+)</name>
        <dbReference type="ChEBI" id="CHEBI:29108"/>
    </cofactor>
</comment>
<keyword evidence="8" id="KW-0479">Metal-binding</keyword>
<dbReference type="Gene3D" id="3.30.980.50">
    <property type="match status" value="1"/>
</dbReference>
<dbReference type="GO" id="GO:0004222">
    <property type="term" value="F:metalloendopeptidase activity"/>
    <property type="evidence" value="ECO:0007669"/>
    <property type="project" value="UniProtKB-EC"/>
</dbReference>
<keyword evidence="14" id="KW-0482">Metalloprotease</keyword>
<evidence type="ECO:0000256" key="13">
    <source>
        <dbReference type="ARBA" id="ARBA00023026"/>
    </source>
</evidence>
<dbReference type="InterPro" id="IPR013661">
    <property type="entry name" value="Peptidase_M9_N_dom"/>
</dbReference>
<evidence type="ECO:0000256" key="7">
    <source>
        <dbReference type="ARBA" id="ARBA00022670"/>
    </source>
</evidence>
<comment type="catalytic activity">
    <reaction evidence="1">
        <text>Digestion of native collagen in the triple helical region at Xaa-|-Gly bonds. With synthetic peptides, a preference is shown for Gly at P3 and P1', Pro and Ala at P2 and P2', and hydroxyproline, Ala or Arg at P3'.</text>
        <dbReference type="EC" id="3.4.24.3"/>
    </reaction>
</comment>
<evidence type="ECO:0000313" key="22">
    <source>
        <dbReference type="Proteomes" id="UP001219585"/>
    </source>
</evidence>
<dbReference type="FunFam" id="2.60.120.380:FF:000012">
    <property type="entry name" value="Microbial collagenase"/>
    <property type="match status" value="1"/>
</dbReference>
<dbReference type="InterPro" id="IPR035986">
    <property type="entry name" value="PKD_dom_sf"/>
</dbReference>
<dbReference type="PANTHER" id="PTHR13062">
    <property type="entry name" value="COLLAGENASE"/>
    <property type="match status" value="1"/>
</dbReference>
<dbReference type="InterPro" id="IPR007280">
    <property type="entry name" value="Peptidase_C_arc/bac"/>
</dbReference>
<dbReference type="AlphaFoldDB" id="A0AAJ5UTB6"/>
<protein>
    <recommendedName>
        <fullName evidence="5">microbial collagenase</fullName>
        <ecNumber evidence="5">3.4.24.3</ecNumber>
    </recommendedName>
    <alternativeName>
        <fullName evidence="17">Microbial collagenase</fullName>
    </alternativeName>
</protein>
<gene>
    <name evidence="21" type="ORF">OU989_13015</name>
</gene>